<evidence type="ECO:0008006" key="3">
    <source>
        <dbReference type="Google" id="ProtNLM"/>
    </source>
</evidence>
<dbReference type="Proteomes" id="UP001358586">
    <property type="component" value="Chromosome 2"/>
</dbReference>
<comment type="caution">
    <text evidence="1">The sequence shown here is derived from an EMBL/GenBank/DDBJ whole genome shotgun (WGS) entry which is preliminary data.</text>
</comment>
<evidence type="ECO:0000313" key="1">
    <source>
        <dbReference type="EMBL" id="KAK5843523.1"/>
    </source>
</evidence>
<dbReference type="SUPFAM" id="SSF56219">
    <property type="entry name" value="DNase I-like"/>
    <property type="match status" value="1"/>
</dbReference>
<evidence type="ECO:0000313" key="2">
    <source>
        <dbReference type="Proteomes" id="UP001358586"/>
    </source>
</evidence>
<sequence>MEVCEIVRKRCGFFNGVNVLADGSRGGLSLGWNGNGLVNLQSFSKNHIDVEIQEEENSRWRFTGFYGAPEVRNKSVTWELLRRLGRDNSLSWLVRGDFNDILFAHEKQGGLLREEARMEVFHKIFKACRLEDLGFSGAWFTWERGRTIERNIRERLDRGVANDGWLHQFPRYSLRHLPHSFSNHCPLLIETEDVGMGRQTDRFRFKA</sequence>
<name>A0ABR0QW11_GOSAR</name>
<dbReference type="Gene3D" id="3.60.10.10">
    <property type="entry name" value="Endonuclease/exonuclease/phosphatase"/>
    <property type="match status" value="1"/>
</dbReference>
<protein>
    <recommendedName>
        <fullName evidence="3">Reverse transcriptase</fullName>
    </recommendedName>
</protein>
<gene>
    <name evidence="1" type="ORF">PVK06_005980</name>
</gene>
<dbReference type="InterPro" id="IPR036691">
    <property type="entry name" value="Endo/exonu/phosph_ase_sf"/>
</dbReference>
<dbReference type="EMBL" id="JARKNE010000002">
    <property type="protein sequence ID" value="KAK5843523.1"/>
    <property type="molecule type" value="Genomic_DNA"/>
</dbReference>
<proteinExistence type="predicted"/>
<dbReference type="PANTHER" id="PTHR33710:SF73">
    <property type="entry name" value="ZINC KNUCKLE CX2CX4HX4C DOMAIN-CONTAINING PROTEIN"/>
    <property type="match status" value="1"/>
</dbReference>
<dbReference type="PANTHER" id="PTHR33710">
    <property type="entry name" value="BNAC02G09200D PROTEIN"/>
    <property type="match status" value="1"/>
</dbReference>
<accession>A0ABR0QW11</accession>
<keyword evidence="2" id="KW-1185">Reference proteome</keyword>
<organism evidence="1 2">
    <name type="scientific">Gossypium arboreum</name>
    <name type="common">Tree cotton</name>
    <name type="synonym">Gossypium nanking</name>
    <dbReference type="NCBI Taxonomy" id="29729"/>
    <lineage>
        <taxon>Eukaryota</taxon>
        <taxon>Viridiplantae</taxon>
        <taxon>Streptophyta</taxon>
        <taxon>Embryophyta</taxon>
        <taxon>Tracheophyta</taxon>
        <taxon>Spermatophyta</taxon>
        <taxon>Magnoliopsida</taxon>
        <taxon>eudicotyledons</taxon>
        <taxon>Gunneridae</taxon>
        <taxon>Pentapetalae</taxon>
        <taxon>rosids</taxon>
        <taxon>malvids</taxon>
        <taxon>Malvales</taxon>
        <taxon>Malvaceae</taxon>
        <taxon>Malvoideae</taxon>
        <taxon>Gossypium</taxon>
    </lineage>
</organism>
<reference evidence="1 2" key="1">
    <citation type="submission" date="2023-03" db="EMBL/GenBank/DDBJ databases">
        <title>WGS of Gossypium arboreum.</title>
        <authorList>
            <person name="Yu D."/>
        </authorList>
    </citation>
    <scope>NUCLEOTIDE SEQUENCE [LARGE SCALE GENOMIC DNA]</scope>
    <source>
        <tissue evidence="1">Leaf</tissue>
    </source>
</reference>